<organism evidence="1 2">
    <name type="scientific">Naganishia adeliensis</name>
    <dbReference type="NCBI Taxonomy" id="92952"/>
    <lineage>
        <taxon>Eukaryota</taxon>
        <taxon>Fungi</taxon>
        <taxon>Dikarya</taxon>
        <taxon>Basidiomycota</taxon>
        <taxon>Agaricomycotina</taxon>
        <taxon>Tremellomycetes</taxon>
        <taxon>Filobasidiales</taxon>
        <taxon>Filobasidiaceae</taxon>
        <taxon>Naganishia</taxon>
    </lineage>
</organism>
<comment type="caution">
    <text evidence="1">The sequence shown here is derived from an EMBL/GenBank/DDBJ whole genome shotgun (WGS) entry which is preliminary data.</text>
</comment>
<evidence type="ECO:0000313" key="1">
    <source>
        <dbReference type="EMBL" id="KAJ9097049.1"/>
    </source>
</evidence>
<accession>A0ACC2VDK4</accession>
<dbReference type="Proteomes" id="UP001230649">
    <property type="component" value="Unassembled WGS sequence"/>
</dbReference>
<dbReference type="EMBL" id="JASBWS010000107">
    <property type="protein sequence ID" value="KAJ9097049.1"/>
    <property type="molecule type" value="Genomic_DNA"/>
</dbReference>
<protein>
    <submittedName>
        <fullName evidence="1">Uncharacterized protein</fullName>
    </submittedName>
</protein>
<keyword evidence="2" id="KW-1185">Reference proteome</keyword>
<name>A0ACC2VDK4_9TREE</name>
<proteinExistence type="predicted"/>
<gene>
    <name evidence="1" type="ORF">QFC20_006291</name>
</gene>
<sequence length="408" mass="44734">MRKCGGGTSAFISSYEPFGCSEVPGKDTENDIAKGDHPKLNRDTTSEALSSAFSNLDYEICVQPLRDLLNNPAASEKVSYKEGPAPAVSGACVVAVMVDEDSQDIYVAHTGDTRAVAGYWLAPEIDSNGVHFEGGWRCEVLTADHSSKNAGEVKKLEQEHPGEENVLDPEYGRLWGALMPTRAFGNVIRRTENPTWWLKELKPAYDPSTHTTPPYVTARPDVTGRSLERNKDVKGQLKFIIAATDGLWDLLSSEEAVGVVATHLAHPQREPVPRKTVLARLLDQRRPSRELCPGPRQKEDALDGEWVCQDDNAATHLIRNAFGASEAIGTAHQMLSLTPPLSRNFRDDVTCSVIFFGPPTAGGEKRQSESGNPKAETGMLTNLLRRWEMSPVGMRPSGFAWKHPLAHV</sequence>
<reference evidence="1" key="1">
    <citation type="submission" date="2023-04" db="EMBL/GenBank/DDBJ databases">
        <title>Draft Genome sequencing of Naganishia species isolated from polar environments using Oxford Nanopore Technology.</title>
        <authorList>
            <person name="Leo P."/>
            <person name="Venkateswaran K."/>
        </authorList>
    </citation>
    <scope>NUCLEOTIDE SEQUENCE</scope>
    <source>
        <strain evidence="1">MNA-CCFEE 5262</strain>
    </source>
</reference>
<evidence type="ECO:0000313" key="2">
    <source>
        <dbReference type="Proteomes" id="UP001230649"/>
    </source>
</evidence>